<dbReference type="Proteomes" id="UP000886860">
    <property type="component" value="Unassembled WGS sequence"/>
</dbReference>
<reference evidence="1" key="1">
    <citation type="submission" date="2020-10" db="EMBL/GenBank/DDBJ databases">
        <authorList>
            <person name="Gilroy R."/>
        </authorList>
    </citation>
    <scope>NUCLEOTIDE SEQUENCE</scope>
    <source>
        <strain evidence="1">CHK123-3438</strain>
    </source>
</reference>
<evidence type="ECO:0000313" key="2">
    <source>
        <dbReference type="Proteomes" id="UP000886860"/>
    </source>
</evidence>
<dbReference type="AlphaFoldDB" id="A0A9D1GHK8"/>
<reference evidence="1" key="2">
    <citation type="journal article" date="2021" name="PeerJ">
        <title>Extensive microbial diversity within the chicken gut microbiome revealed by metagenomics and culture.</title>
        <authorList>
            <person name="Gilroy R."/>
            <person name="Ravi A."/>
            <person name="Getino M."/>
            <person name="Pursley I."/>
            <person name="Horton D.L."/>
            <person name="Alikhan N.F."/>
            <person name="Baker D."/>
            <person name="Gharbi K."/>
            <person name="Hall N."/>
            <person name="Watson M."/>
            <person name="Adriaenssens E.M."/>
            <person name="Foster-Nyarko E."/>
            <person name="Jarju S."/>
            <person name="Secka A."/>
            <person name="Antonio M."/>
            <person name="Oren A."/>
            <person name="Chaudhuri R.R."/>
            <person name="La Ragione R."/>
            <person name="Hildebrand F."/>
            <person name="Pallen M.J."/>
        </authorList>
    </citation>
    <scope>NUCLEOTIDE SEQUENCE</scope>
    <source>
        <strain evidence="1">CHK123-3438</strain>
    </source>
</reference>
<name>A0A9D1GHK8_9FIRM</name>
<evidence type="ECO:0000313" key="1">
    <source>
        <dbReference type="EMBL" id="HIT41018.1"/>
    </source>
</evidence>
<sequence>MDAFQAPYKAVLITLYESAFQNGNQSVMASVKENFDIPFTNLAERFRSLGLDDSLVMPSFVVNVGSLQAKIQDQIQKDPELAYNHNNAAFLENIVKEINLVMRNVDV</sequence>
<organism evidence="1 2">
    <name type="scientific">Candidatus Caccovicinus merdipullorum</name>
    <dbReference type="NCBI Taxonomy" id="2840724"/>
    <lineage>
        <taxon>Bacteria</taxon>
        <taxon>Bacillati</taxon>
        <taxon>Bacillota</taxon>
        <taxon>Clostridia</taxon>
        <taxon>Eubacteriales</taxon>
        <taxon>Candidatus Caccovicinus</taxon>
    </lineage>
</organism>
<proteinExistence type="predicted"/>
<protein>
    <submittedName>
        <fullName evidence="1">Uncharacterized protein</fullName>
    </submittedName>
</protein>
<gene>
    <name evidence="1" type="ORF">IAB60_02775</name>
</gene>
<dbReference type="EMBL" id="DVKS01000047">
    <property type="protein sequence ID" value="HIT41018.1"/>
    <property type="molecule type" value="Genomic_DNA"/>
</dbReference>
<comment type="caution">
    <text evidence="1">The sequence shown here is derived from an EMBL/GenBank/DDBJ whole genome shotgun (WGS) entry which is preliminary data.</text>
</comment>
<accession>A0A9D1GHK8</accession>